<sequence length="42" mass="4753">MAICCRSNTHIQIVKLAELLIHDNGFLTCTCRYMTVTTTKHA</sequence>
<organism evidence="1">
    <name type="scientific">Arundo donax</name>
    <name type="common">Giant reed</name>
    <name type="synonym">Donax arundinaceus</name>
    <dbReference type="NCBI Taxonomy" id="35708"/>
    <lineage>
        <taxon>Eukaryota</taxon>
        <taxon>Viridiplantae</taxon>
        <taxon>Streptophyta</taxon>
        <taxon>Embryophyta</taxon>
        <taxon>Tracheophyta</taxon>
        <taxon>Spermatophyta</taxon>
        <taxon>Magnoliopsida</taxon>
        <taxon>Liliopsida</taxon>
        <taxon>Poales</taxon>
        <taxon>Poaceae</taxon>
        <taxon>PACMAD clade</taxon>
        <taxon>Arundinoideae</taxon>
        <taxon>Arundineae</taxon>
        <taxon>Arundo</taxon>
    </lineage>
</organism>
<protein>
    <submittedName>
        <fullName evidence="1">Uncharacterized protein</fullName>
    </submittedName>
</protein>
<proteinExistence type="predicted"/>
<reference evidence="1" key="1">
    <citation type="submission" date="2014-09" db="EMBL/GenBank/DDBJ databases">
        <authorList>
            <person name="Magalhaes I.L.F."/>
            <person name="Oliveira U."/>
            <person name="Santos F.R."/>
            <person name="Vidigal T.H.D.A."/>
            <person name="Brescovit A.D."/>
            <person name="Santos A.J."/>
        </authorList>
    </citation>
    <scope>NUCLEOTIDE SEQUENCE</scope>
    <source>
        <tissue evidence="1">Shoot tissue taken approximately 20 cm above the soil surface</tissue>
    </source>
</reference>
<dbReference type="EMBL" id="GBRH01172969">
    <property type="protein sequence ID" value="JAE24927.1"/>
    <property type="molecule type" value="Transcribed_RNA"/>
</dbReference>
<reference evidence="1" key="2">
    <citation type="journal article" date="2015" name="Data Brief">
        <title>Shoot transcriptome of the giant reed, Arundo donax.</title>
        <authorList>
            <person name="Barrero R.A."/>
            <person name="Guerrero F.D."/>
            <person name="Moolhuijzen P."/>
            <person name="Goolsby J.A."/>
            <person name="Tidwell J."/>
            <person name="Bellgard S.E."/>
            <person name="Bellgard M.I."/>
        </authorList>
    </citation>
    <scope>NUCLEOTIDE SEQUENCE</scope>
    <source>
        <tissue evidence="1">Shoot tissue taken approximately 20 cm above the soil surface</tissue>
    </source>
</reference>
<evidence type="ECO:0000313" key="1">
    <source>
        <dbReference type="EMBL" id="JAE24927.1"/>
    </source>
</evidence>
<dbReference type="AlphaFoldDB" id="A0A0A9GKA8"/>
<accession>A0A0A9GKA8</accession>
<name>A0A0A9GKA8_ARUDO</name>